<comment type="caution">
    <text evidence="1">The sequence shown here is derived from an EMBL/GenBank/DDBJ whole genome shotgun (WGS) entry which is preliminary data.</text>
</comment>
<dbReference type="EMBL" id="JARESE010000098">
    <property type="protein sequence ID" value="MDE8654698.1"/>
    <property type="molecule type" value="Genomic_DNA"/>
</dbReference>
<keyword evidence="2" id="KW-1185">Reference proteome</keyword>
<evidence type="ECO:0000313" key="1">
    <source>
        <dbReference type="EMBL" id="MDE8654698.1"/>
    </source>
</evidence>
<dbReference type="Proteomes" id="UP001216253">
    <property type="component" value="Unassembled WGS sequence"/>
</dbReference>
<evidence type="ECO:0000313" key="2">
    <source>
        <dbReference type="Proteomes" id="UP001216253"/>
    </source>
</evidence>
<gene>
    <name evidence="1" type="ORF">PYV00_23680</name>
</gene>
<protein>
    <submittedName>
        <fullName evidence="1">Uncharacterized protein</fullName>
    </submittedName>
</protein>
<sequence length="57" mass="6453">MAYLYPVIIGCIGEARAPSPDEIRRVAKRVQREIYPGQVIDAPLRRHIVRIALAALR</sequence>
<dbReference type="RefSeq" id="WP_275230819.1">
    <property type="nucleotide sequence ID" value="NZ_JARESE010000098.1"/>
</dbReference>
<organism evidence="1 2">
    <name type="scientific">Novosphingobium album</name>
    <name type="common">ex Liu et al. 2023</name>
    <dbReference type="NCBI Taxonomy" id="3031130"/>
    <lineage>
        <taxon>Bacteria</taxon>
        <taxon>Pseudomonadati</taxon>
        <taxon>Pseudomonadota</taxon>
        <taxon>Alphaproteobacteria</taxon>
        <taxon>Sphingomonadales</taxon>
        <taxon>Sphingomonadaceae</taxon>
        <taxon>Novosphingobium</taxon>
    </lineage>
</organism>
<accession>A0ABT5WY85</accession>
<reference evidence="1 2" key="1">
    <citation type="submission" date="2023-03" db="EMBL/GenBank/DDBJ databases">
        <title>NovoSphingobium album sp. nov. isolated from polycyclic aromatic hydrocarbons- and heavy-metal polluted soil.</title>
        <authorList>
            <person name="Liu Z."/>
            <person name="Wang K."/>
        </authorList>
    </citation>
    <scope>NUCLEOTIDE SEQUENCE [LARGE SCALE GENOMIC DNA]</scope>
    <source>
        <strain evidence="1 2">H3SJ31-1</strain>
    </source>
</reference>
<proteinExistence type="predicted"/>
<name>A0ABT5WY85_9SPHN</name>